<dbReference type="InterPro" id="IPR017753">
    <property type="entry name" value="G3P_DH_GlpC_su"/>
</dbReference>
<dbReference type="PANTHER" id="PTHR32479:SF19">
    <property type="entry name" value="ANAEROBIC GLYCEROL-3-PHOSPHATE DEHYDROGENASE SUBUNIT C"/>
    <property type="match status" value="1"/>
</dbReference>
<evidence type="ECO:0000256" key="2">
    <source>
        <dbReference type="ARBA" id="ARBA00022723"/>
    </source>
</evidence>
<dbReference type="EC" id="1.1.5.3" evidence="7"/>
<protein>
    <submittedName>
        <fullName evidence="7">Anaerobic glycerol-3-phosphate dehydrogenase subunit C</fullName>
        <ecNumber evidence="7">1.1.5.3</ecNumber>
    </submittedName>
</protein>
<dbReference type="Pfam" id="PF13183">
    <property type="entry name" value="Fer4_8"/>
    <property type="match status" value="1"/>
</dbReference>
<dbReference type="NCBIfam" id="NF008369">
    <property type="entry name" value="PRK11168.1"/>
    <property type="match status" value="1"/>
</dbReference>
<dbReference type="InterPro" id="IPR017896">
    <property type="entry name" value="4Fe4S_Fe-S-bd"/>
</dbReference>
<dbReference type="Pfam" id="PF02754">
    <property type="entry name" value="CCG"/>
    <property type="match status" value="2"/>
</dbReference>
<feature type="domain" description="4Fe-4S ferredoxin-type" evidence="6">
    <location>
        <begin position="14"/>
        <end position="45"/>
    </location>
</feature>
<dbReference type="InterPro" id="IPR009051">
    <property type="entry name" value="Helical_ferredxn"/>
</dbReference>
<dbReference type="PROSITE" id="PS00198">
    <property type="entry name" value="4FE4S_FER_1"/>
    <property type="match status" value="1"/>
</dbReference>
<keyword evidence="5" id="KW-0411">Iron-sulfur</keyword>
<organism evidence="7 8">
    <name type="scientific">Salinivibrio costicola</name>
    <name type="common">Vibrio costicola</name>
    <dbReference type="NCBI Taxonomy" id="51367"/>
    <lineage>
        <taxon>Bacteria</taxon>
        <taxon>Pseudomonadati</taxon>
        <taxon>Pseudomonadota</taxon>
        <taxon>Gammaproteobacteria</taxon>
        <taxon>Vibrionales</taxon>
        <taxon>Vibrionaceae</taxon>
        <taxon>Salinivibrio</taxon>
    </lineage>
</organism>
<evidence type="ECO:0000256" key="1">
    <source>
        <dbReference type="ARBA" id="ARBA00022485"/>
    </source>
</evidence>
<name>A0ABX6K5E8_SALCS</name>
<evidence type="ECO:0000313" key="7">
    <source>
        <dbReference type="EMBL" id="QIR06407.1"/>
    </source>
</evidence>
<dbReference type="EMBL" id="CP050266">
    <property type="protein sequence ID" value="QIR06407.1"/>
    <property type="molecule type" value="Genomic_DNA"/>
</dbReference>
<evidence type="ECO:0000256" key="3">
    <source>
        <dbReference type="ARBA" id="ARBA00022737"/>
    </source>
</evidence>
<dbReference type="Proteomes" id="UP000501408">
    <property type="component" value="Chromosome 1"/>
</dbReference>
<dbReference type="InterPro" id="IPR017900">
    <property type="entry name" value="4Fe4S_Fe_S_CS"/>
</dbReference>
<dbReference type="InterPro" id="IPR004017">
    <property type="entry name" value="Cys_rich_dom"/>
</dbReference>
<keyword evidence="1" id="KW-0004">4Fe-4S</keyword>
<keyword evidence="3" id="KW-0677">Repeat</keyword>
<dbReference type="NCBIfam" id="TIGR03379">
    <property type="entry name" value="glycerol3P_GlpC"/>
    <property type="match status" value="1"/>
</dbReference>
<dbReference type="GO" id="GO:0004368">
    <property type="term" value="F:glycerol-3-phosphate dehydrogenase (quinone) activity"/>
    <property type="evidence" value="ECO:0007669"/>
    <property type="project" value="UniProtKB-EC"/>
</dbReference>
<proteinExistence type="predicted"/>
<dbReference type="SUPFAM" id="SSF46548">
    <property type="entry name" value="alpha-helical ferredoxin"/>
    <property type="match status" value="1"/>
</dbReference>
<evidence type="ECO:0000256" key="4">
    <source>
        <dbReference type="ARBA" id="ARBA00023004"/>
    </source>
</evidence>
<gene>
    <name evidence="7" type="primary">glpC</name>
    <name evidence="7" type="ORF">HBA18_08475</name>
</gene>
<reference evidence="7 8" key="1">
    <citation type="submission" date="2020-03" db="EMBL/GenBank/DDBJ databases">
        <title>Genome mining reveals the biosynthetic pathways of PHA and ectoines of the halophilic strain Salinivibrio costicola M318 isolated from fermented shrimp paste.</title>
        <authorList>
            <person name="Doan T.V."/>
            <person name="Tran L.T."/>
            <person name="Trieu T.A."/>
            <person name="Nguyen Q.V."/>
            <person name="Quach T.N."/>
            <person name="Phi T.Q."/>
            <person name="Kumar S."/>
        </authorList>
    </citation>
    <scope>NUCLEOTIDE SEQUENCE [LARGE SCALE GENOMIC DNA]</scope>
    <source>
        <strain evidence="7 8">M318</strain>
    </source>
</reference>
<evidence type="ECO:0000259" key="6">
    <source>
        <dbReference type="PROSITE" id="PS51379"/>
    </source>
</evidence>
<feature type="domain" description="4Fe-4S ferredoxin-type" evidence="6">
    <location>
        <begin position="59"/>
        <end position="90"/>
    </location>
</feature>
<dbReference type="PROSITE" id="PS51379">
    <property type="entry name" value="4FE4S_FER_2"/>
    <property type="match status" value="2"/>
</dbReference>
<dbReference type="Gene3D" id="1.10.1060.10">
    <property type="entry name" value="Alpha-helical ferredoxin"/>
    <property type="match status" value="1"/>
</dbReference>
<keyword evidence="8" id="KW-1185">Reference proteome</keyword>
<evidence type="ECO:0000256" key="5">
    <source>
        <dbReference type="ARBA" id="ARBA00023014"/>
    </source>
</evidence>
<keyword evidence="7" id="KW-0560">Oxidoreductase</keyword>
<evidence type="ECO:0000313" key="8">
    <source>
        <dbReference type="Proteomes" id="UP000501408"/>
    </source>
</evidence>
<accession>A0ABX6K5E8</accession>
<dbReference type="RefSeq" id="WP_167314562.1">
    <property type="nucleotide sequence ID" value="NZ_CP050266.1"/>
</dbReference>
<keyword evidence="4" id="KW-0408">Iron</keyword>
<dbReference type="PANTHER" id="PTHR32479">
    <property type="entry name" value="GLYCOLATE OXIDASE IRON-SULFUR SUBUNIT"/>
    <property type="match status" value="1"/>
</dbReference>
<sequence length="420" mass="46139">MLTEWLKQRDYSDHAPQPTSFDQCIKCTVCTVYCPVSKANPAYPGPKECGPDGERLRIKNPEYYDDLLKLCTNCKRCETACPSGVKIGDIIAVARGKHGKKNINPKLMRDYVLSHTDLFGTLANPVAPLVNVMTDLKPVKAVMHATIGVDKHKSLPKYSFGTFRRWMKSQAAAQADYPKQVSYFHGCYVNFNNPQLGKDLVKVMNAMGYGVQLLEKHKCCGVPLIANGFYDKARRNATANTAMIADAVAEQRPVIATSSSCALTLKEEYPHVLGVDNAHVAGQISFVTRFLLKAAMNGEMPKLNPINKRVVYHTPCHLERSGNAMFTIELLRMIPGLEVIVLDSECCGLAGTYGFKTENYQTSIAIGSGLFAQIEAAQADFAVTDCETCKWQIEENTSLEALHPVSVLAMAVGVPSASYN</sequence>
<keyword evidence="2" id="KW-0479">Metal-binding</keyword>